<dbReference type="GO" id="GO:0005975">
    <property type="term" value="P:carbohydrate metabolic process"/>
    <property type="evidence" value="ECO:0007669"/>
    <property type="project" value="InterPro"/>
</dbReference>
<reference evidence="4 5" key="1">
    <citation type="submission" date="2020-08" db="EMBL/GenBank/DDBJ databases">
        <title>Genomic Encyclopedia of Type Strains, Phase IV (KMG-V): Genome sequencing to study the core and pangenomes of soil and plant-associated prokaryotes.</title>
        <authorList>
            <person name="Whitman W."/>
        </authorList>
    </citation>
    <scope>NUCLEOTIDE SEQUENCE [LARGE SCALE GENOMIC DNA]</scope>
    <source>
        <strain evidence="4 5">M8US30</strain>
    </source>
</reference>
<evidence type="ECO:0000256" key="1">
    <source>
        <dbReference type="ARBA" id="ARBA00004613"/>
    </source>
</evidence>
<dbReference type="SUPFAM" id="SSF88713">
    <property type="entry name" value="Glycoside hydrolase/deacetylase"/>
    <property type="match status" value="1"/>
</dbReference>
<dbReference type="CDD" id="cd10918">
    <property type="entry name" value="CE4_NodB_like_5s_6s"/>
    <property type="match status" value="1"/>
</dbReference>
<dbReference type="PANTHER" id="PTHR34216">
    <property type="match status" value="1"/>
</dbReference>
<proteinExistence type="predicted"/>
<evidence type="ECO:0000256" key="2">
    <source>
        <dbReference type="ARBA" id="ARBA00022729"/>
    </source>
</evidence>
<evidence type="ECO:0000313" key="5">
    <source>
        <dbReference type="Proteomes" id="UP000569092"/>
    </source>
</evidence>
<dbReference type="InterPro" id="IPR051398">
    <property type="entry name" value="Polysacch_Deacetylase"/>
</dbReference>
<dbReference type="InterPro" id="IPR002509">
    <property type="entry name" value="NODB_dom"/>
</dbReference>
<dbReference type="GO" id="GO:0016810">
    <property type="term" value="F:hydrolase activity, acting on carbon-nitrogen (but not peptide) bonds"/>
    <property type="evidence" value="ECO:0007669"/>
    <property type="project" value="InterPro"/>
</dbReference>
<evidence type="ECO:0000313" key="4">
    <source>
        <dbReference type="EMBL" id="MBB5342499.1"/>
    </source>
</evidence>
<dbReference type="PANTHER" id="PTHR34216:SF3">
    <property type="entry name" value="POLY-BETA-1,6-N-ACETYL-D-GLUCOSAMINE N-DEACETYLASE"/>
    <property type="match status" value="1"/>
</dbReference>
<evidence type="ECO:0000259" key="3">
    <source>
        <dbReference type="PROSITE" id="PS51677"/>
    </source>
</evidence>
<organism evidence="4 5">
    <name type="scientific">Tunturiibacter lichenicola</name>
    <dbReference type="NCBI Taxonomy" id="2051959"/>
    <lineage>
        <taxon>Bacteria</taxon>
        <taxon>Pseudomonadati</taxon>
        <taxon>Acidobacteriota</taxon>
        <taxon>Terriglobia</taxon>
        <taxon>Terriglobales</taxon>
        <taxon>Acidobacteriaceae</taxon>
        <taxon>Tunturiibacter</taxon>
    </lineage>
</organism>
<dbReference type="EMBL" id="JACHDZ010000001">
    <property type="protein sequence ID" value="MBB5342499.1"/>
    <property type="molecule type" value="Genomic_DNA"/>
</dbReference>
<feature type="domain" description="NodB homology" evidence="3">
    <location>
        <begin position="49"/>
        <end position="263"/>
    </location>
</feature>
<sequence length="263" mass="29888">MTKPPERLYLLYHELRPSRSDYSYVVETSQFEKHVDLFLELRKRQPPGFYPEITFDDGHLSNFEFALPILQSRAINAWFFITAGWTGQRPGYMGWTELRALQQAGQQIGAHGWSHALLTHCDPSQLQKELVQARLTLEDKLGTSITTMSLPGGRSNRRVLAACRDAGYTQVFTSDPKAEPQPPGSTVGRLNIRGDMTLEWIAKLFQPESDVLSSLQRQHQIKSTVKTLLGDWLYEKLWALLNRQEPDTDAGEAAANEDTAHYQ</sequence>
<comment type="subcellular location">
    <subcellularLocation>
        <location evidence="1">Secreted</location>
    </subcellularLocation>
</comment>
<gene>
    <name evidence="4" type="ORF">HDF10_000449</name>
</gene>
<dbReference type="Proteomes" id="UP000569092">
    <property type="component" value="Unassembled WGS sequence"/>
</dbReference>
<comment type="caution">
    <text evidence="4">The sequence shown here is derived from an EMBL/GenBank/DDBJ whole genome shotgun (WGS) entry which is preliminary data.</text>
</comment>
<dbReference type="PROSITE" id="PS51677">
    <property type="entry name" value="NODB"/>
    <property type="match status" value="1"/>
</dbReference>
<name>A0A7W8N203_9BACT</name>
<dbReference type="AlphaFoldDB" id="A0A7W8N203"/>
<protein>
    <recommendedName>
        <fullName evidence="3">NodB homology domain-containing protein</fullName>
    </recommendedName>
</protein>
<dbReference type="Gene3D" id="3.20.20.370">
    <property type="entry name" value="Glycoside hydrolase/deacetylase"/>
    <property type="match status" value="1"/>
</dbReference>
<accession>A0A7W8N203</accession>
<dbReference type="InterPro" id="IPR011330">
    <property type="entry name" value="Glyco_hydro/deAcase_b/a-brl"/>
</dbReference>
<dbReference type="GO" id="GO:0005576">
    <property type="term" value="C:extracellular region"/>
    <property type="evidence" value="ECO:0007669"/>
    <property type="project" value="UniProtKB-SubCell"/>
</dbReference>
<dbReference type="Pfam" id="PF01522">
    <property type="entry name" value="Polysacc_deac_1"/>
    <property type="match status" value="1"/>
</dbReference>
<keyword evidence="2" id="KW-0732">Signal</keyword>